<evidence type="ECO:0000313" key="1">
    <source>
        <dbReference type="EMBL" id="GCE22018.1"/>
    </source>
</evidence>
<proteinExistence type="predicted"/>
<protein>
    <recommendedName>
        <fullName evidence="3">Transposase IS701-like DDE domain-containing protein</fullName>
    </recommendedName>
</protein>
<evidence type="ECO:0000313" key="2">
    <source>
        <dbReference type="Proteomes" id="UP000287188"/>
    </source>
</evidence>
<comment type="caution">
    <text evidence="1">The sequence shown here is derived from an EMBL/GenBank/DDBJ whole genome shotgun (WGS) entry which is preliminary data.</text>
</comment>
<keyword evidence="2" id="KW-1185">Reference proteome</keyword>
<organism evidence="1 2">
    <name type="scientific">Dictyobacter kobayashii</name>
    <dbReference type="NCBI Taxonomy" id="2014872"/>
    <lineage>
        <taxon>Bacteria</taxon>
        <taxon>Bacillati</taxon>
        <taxon>Chloroflexota</taxon>
        <taxon>Ktedonobacteria</taxon>
        <taxon>Ktedonobacterales</taxon>
        <taxon>Dictyobacteraceae</taxon>
        <taxon>Dictyobacter</taxon>
    </lineage>
</organism>
<name>A0A402ASC1_9CHLR</name>
<dbReference type="Proteomes" id="UP000287188">
    <property type="component" value="Unassembled WGS sequence"/>
</dbReference>
<reference evidence="2" key="1">
    <citation type="submission" date="2018-12" db="EMBL/GenBank/DDBJ databases">
        <title>Tengunoibacter tsumagoiensis gen. nov., sp. nov., Dictyobacter kobayashii sp. nov., D. alpinus sp. nov., and D. joshuensis sp. nov. and description of Dictyobacteraceae fam. nov. within the order Ktedonobacterales isolated from Tengu-no-mugimeshi.</title>
        <authorList>
            <person name="Wang C.M."/>
            <person name="Zheng Y."/>
            <person name="Sakai Y."/>
            <person name="Toyoda A."/>
            <person name="Minakuchi Y."/>
            <person name="Abe K."/>
            <person name="Yokota A."/>
            <person name="Yabe S."/>
        </authorList>
    </citation>
    <scope>NUCLEOTIDE SEQUENCE [LARGE SCALE GENOMIC DNA]</scope>
    <source>
        <strain evidence="2">Uno11</strain>
    </source>
</reference>
<dbReference type="RefSeq" id="WP_126554508.1">
    <property type="nucleotide sequence ID" value="NZ_BIFS01000002.1"/>
</dbReference>
<sequence length="144" mass="16116">MYSQYATWSQGNVSEQQESQQWAQSLETFLAPHCERLDAYLDRRLVGTVSTLIATLIATIIQARVPLTLTALGSDLCGPDHADAGTQRIHRLLQQKRWSPEVLAESIWQQADQHCQRLVAKGRRPSVSGTAVCSKSQRARSWKA</sequence>
<gene>
    <name evidence="1" type="ORF">KDK_58180</name>
</gene>
<dbReference type="EMBL" id="BIFS01000002">
    <property type="protein sequence ID" value="GCE22018.1"/>
    <property type="molecule type" value="Genomic_DNA"/>
</dbReference>
<accession>A0A402ASC1</accession>
<evidence type="ECO:0008006" key="3">
    <source>
        <dbReference type="Google" id="ProtNLM"/>
    </source>
</evidence>
<dbReference type="AlphaFoldDB" id="A0A402ASC1"/>